<dbReference type="Pfam" id="PF09424">
    <property type="entry name" value="YqeY"/>
    <property type="match status" value="1"/>
</dbReference>
<dbReference type="PATRIC" id="fig|520762.4.peg.1480"/>
<dbReference type="SUPFAM" id="SSF89095">
    <property type="entry name" value="GatB/YqeY motif"/>
    <property type="match status" value="1"/>
</dbReference>
<reference evidence="1 2" key="1">
    <citation type="submission" date="2015-12" db="EMBL/GenBank/DDBJ databases">
        <title>Draft genome sequence of the thermoanaerobe Thermotalea metallivorans, an isolate from the runoff channel of the Great Artesian Basin, Australia.</title>
        <authorList>
            <person name="Patel B.K."/>
        </authorList>
    </citation>
    <scope>NUCLEOTIDE SEQUENCE [LARGE SCALE GENOMIC DNA]</scope>
    <source>
        <strain evidence="1 2">B2-1</strain>
    </source>
</reference>
<gene>
    <name evidence="1" type="ORF">AN619_13310</name>
</gene>
<keyword evidence="2" id="KW-1185">Reference proteome</keyword>
<dbReference type="EMBL" id="LOEE01000030">
    <property type="protein sequence ID" value="KXG75868.1"/>
    <property type="molecule type" value="Genomic_DNA"/>
</dbReference>
<dbReference type="GO" id="GO:0016884">
    <property type="term" value="F:carbon-nitrogen ligase activity, with glutamine as amido-N-donor"/>
    <property type="evidence" value="ECO:0007669"/>
    <property type="project" value="InterPro"/>
</dbReference>
<dbReference type="Proteomes" id="UP000070456">
    <property type="component" value="Unassembled WGS sequence"/>
</dbReference>
<dbReference type="PANTHER" id="PTHR28055">
    <property type="entry name" value="ALTERED INHERITANCE OF MITOCHONDRIA PROTEIN 41, MITOCHONDRIAL"/>
    <property type="match status" value="1"/>
</dbReference>
<evidence type="ECO:0008006" key="3">
    <source>
        <dbReference type="Google" id="ProtNLM"/>
    </source>
</evidence>
<evidence type="ECO:0000313" key="2">
    <source>
        <dbReference type="Proteomes" id="UP000070456"/>
    </source>
</evidence>
<accession>A0A140L5P3</accession>
<dbReference type="InterPro" id="IPR023168">
    <property type="entry name" value="GatB_Yqey_C_2"/>
</dbReference>
<protein>
    <recommendedName>
        <fullName evidence="3">Glutamyl-tRNA(Gln) amidotransferase subunit E</fullName>
    </recommendedName>
</protein>
<evidence type="ECO:0000313" key="1">
    <source>
        <dbReference type="EMBL" id="KXG75868.1"/>
    </source>
</evidence>
<organism evidence="1 2">
    <name type="scientific">Thermotalea metallivorans</name>
    <dbReference type="NCBI Taxonomy" id="520762"/>
    <lineage>
        <taxon>Bacteria</taxon>
        <taxon>Bacillati</taxon>
        <taxon>Bacillota</taxon>
        <taxon>Clostridia</taxon>
        <taxon>Peptostreptococcales</taxon>
        <taxon>Thermotaleaceae</taxon>
        <taxon>Thermotalea</taxon>
    </lineage>
</organism>
<dbReference type="Gene3D" id="1.10.1510.10">
    <property type="entry name" value="Uncharacterised protein YqeY/AIM41 PF09424, N-terminal domain"/>
    <property type="match status" value="1"/>
</dbReference>
<sequence>MALKERLMEDLKTAMKEKDQLRKSVITMVRASIKQYEVDHRVELDDEGILEIMMKQVKQKRDAIEEFAKGNRQDLVDEAKAEIDVLMEYLPRQLTAEEIAQIVSEVVKEVGASSAKDMGKVMSALMPKVKGRADGKLVNQIVKQFLQ</sequence>
<dbReference type="PANTHER" id="PTHR28055:SF1">
    <property type="entry name" value="ALTERED INHERITANCE OF MITOCHONDRIA PROTEIN 41, MITOCHONDRIAL"/>
    <property type="match status" value="1"/>
</dbReference>
<dbReference type="InterPro" id="IPR042184">
    <property type="entry name" value="YqeY/Aim41_N"/>
</dbReference>
<dbReference type="STRING" id="520762.AN619_13310"/>
<dbReference type="OrthoDB" id="9794041at2"/>
<comment type="caution">
    <text evidence="1">The sequence shown here is derived from an EMBL/GenBank/DDBJ whole genome shotgun (WGS) entry which is preliminary data.</text>
</comment>
<dbReference type="InterPro" id="IPR003789">
    <property type="entry name" value="Asn/Gln_tRNA_amidoTrase-B-like"/>
</dbReference>
<dbReference type="AlphaFoldDB" id="A0A140L5P3"/>
<name>A0A140L5P3_9FIRM</name>
<dbReference type="InterPro" id="IPR019004">
    <property type="entry name" value="YqeY/Aim41"/>
</dbReference>
<proteinExistence type="predicted"/>
<dbReference type="RefSeq" id="WP_068555937.1">
    <property type="nucleotide sequence ID" value="NZ_LOEE01000030.1"/>
</dbReference>
<dbReference type="Gene3D" id="1.10.10.410">
    <property type="match status" value="1"/>
</dbReference>